<keyword evidence="2" id="KW-1185">Reference proteome</keyword>
<dbReference type="RefSeq" id="WP_353112203.1">
    <property type="nucleotide sequence ID" value="NZ_APND01000004.1"/>
</dbReference>
<protein>
    <recommendedName>
        <fullName evidence="3">Lipoprotein</fullName>
    </recommendedName>
</protein>
<comment type="caution">
    <text evidence="1">The sequence shown here is derived from an EMBL/GenBank/DDBJ whole genome shotgun (WGS) entry which is preliminary data.</text>
</comment>
<organism evidence="1 2">
    <name type="scientific">Salinisphaera dokdonensis CL-ES53</name>
    <dbReference type="NCBI Taxonomy" id="1304272"/>
    <lineage>
        <taxon>Bacteria</taxon>
        <taxon>Pseudomonadati</taxon>
        <taxon>Pseudomonadota</taxon>
        <taxon>Gammaproteobacteria</taxon>
        <taxon>Salinisphaerales</taxon>
        <taxon>Salinisphaeraceae</taxon>
        <taxon>Salinisphaera</taxon>
    </lineage>
</organism>
<sequence>MRQRKYIVPVIAAAVLICAACGPQGEANIVLRGQLTYPSDALIPQGSLARISVREAGADAIVRRIVTERYLYAIGQKPVAFELRIPRPLLRAQSDYSLWAEILGNAGQTLWASENALPVSLPGDSRQPPLTLHLSAARQ</sequence>
<name>A0ABV2B2V0_9GAMM</name>
<evidence type="ECO:0000313" key="1">
    <source>
        <dbReference type="EMBL" id="MES1930209.1"/>
    </source>
</evidence>
<evidence type="ECO:0008006" key="3">
    <source>
        <dbReference type="Google" id="ProtNLM"/>
    </source>
</evidence>
<evidence type="ECO:0000313" key="2">
    <source>
        <dbReference type="Proteomes" id="UP001460888"/>
    </source>
</evidence>
<dbReference type="Proteomes" id="UP001460888">
    <property type="component" value="Unassembled WGS sequence"/>
</dbReference>
<dbReference type="Pfam" id="PF09619">
    <property type="entry name" value="YscW"/>
    <property type="match status" value="1"/>
</dbReference>
<gene>
    <name evidence="1" type="ORF">SADO_13178</name>
</gene>
<proteinExistence type="predicted"/>
<dbReference type="EMBL" id="APND01000004">
    <property type="protein sequence ID" value="MES1930209.1"/>
    <property type="molecule type" value="Genomic_DNA"/>
</dbReference>
<reference evidence="1 2" key="1">
    <citation type="submission" date="2013-03" db="EMBL/GenBank/DDBJ databases">
        <title>Salinisphaera dokdonensis CL-ES53 Genome Sequencing.</title>
        <authorList>
            <person name="Li C."/>
            <person name="Lai Q."/>
            <person name="Shao Z."/>
        </authorList>
    </citation>
    <scope>NUCLEOTIDE SEQUENCE [LARGE SCALE GENOMIC DNA]</scope>
    <source>
        <strain evidence="1 2">CL-ES53</strain>
    </source>
</reference>
<accession>A0ABV2B2V0</accession>
<dbReference type="InterPro" id="IPR039366">
    <property type="entry name" value="Pilotin"/>
</dbReference>